<proteinExistence type="predicted"/>
<evidence type="ECO:0000313" key="4">
    <source>
        <dbReference type="Proteomes" id="UP001291623"/>
    </source>
</evidence>
<keyword evidence="2" id="KW-0812">Transmembrane</keyword>
<feature type="region of interest" description="Disordered" evidence="1">
    <location>
        <begin position="49"/>
        <end position="89"/>
    </location>
</feature>
<accession>A0AAE1VY74</accession>
<reference evidence="3" key="1">
    <citation type="submission" date="2023-12" db="EMBL/GenBank/DDBJ databases">
        <title>Genome assembly of Anisodus tanguticus.</title>
        <authorList>
            <person name="Wang Y.-J."/>
        </authorList>
    </citation>
    <scope>NUCLEOTIDE SEQUENCE</scope>
    <source>
        <strain evidence="3">KB-2021</strain>
        <tissue evidence="3">Leaf</tissue>
    </source>
</reference>
<gene>
    <name evidence="3" type="ORF">RND71_000997</name>
</gene>
<dbReference type="AlphaFoldDB" id="A0AAE1VY74"/>
<evidence type="ECO:0000256" key="1">
    <source>
        <dbReference type="SAM" id="MobiDB-lite"/>
    </source>
</evidence>
<feature type="transmembrane region" description="Helical" evidence="2">
    <location>
        <begin position="20"/>
        <end position="41"/>
    </location>
</feature>
<keyword evidence="2" id="KW-0472">Membrane</keyword>
<evidence type="ECO:0000256" key="2">
    <source>
        <dbReference type="SAM" id="Phobius"/>
    </source>
</evidence>
<organism evidence="3 4">
    <name type="scientific">Anisodus tanguticus</name>
    <dbReference type="NCBI Taxonomy" id="243964"/>
    <lineage>
        <taxon>Eukaryota</taxon>
        <taxon>Viridiplantae</taxon>
        <taxon>Streptophyta</taxon>
        <taxon>Embryophyta</taxon>
        <taxon>Tracheophyta</taxon>
        <taxon>Spermatophyta</taxon>
        <taxon>Magnoliopsida</taxon>
        <taxon>eudicotyledons</taxon>
        <taxon>Gunneridae</taxon>
        <taxon>Pentapetalae</taxon>
        <taxon>asterids</taxon>
        <taxon>lamiids</taxon>
        <taxon>Solanales</taxon>
        <taxon>Solanaceae</taxon>
        <taxon>Solanoideae</taxon>
        <taxon>Hyoscyameae</taxon>
        <taxon>Anisodus</taxon>
    </lineage>
</organism>
<sequence length="160" mass="17566">MSISNSPADSAIGIISLKYGIAIAVGILILIFLIMFASYACPRVKLSGEFTPSSSSNGTTHVTPRKGRGLRQALEKEAERDQGGDYNRHKACTRERAQVHEDSSAFSYGGEDQVAKVILRRNYGSNFFGLTPKALEEEQIGCSPPFFFGKRSKKLIKLFT</sequence>
<comment type="caution">
    <text evidence="3">The sequence shown here is derived from an EMBL/GenBank/DDBJ whole genome shotgun (WGS) entry which is preliminary data.</text>
</comment>
<name>A0AAE1VY74_9SOLA</name>
<keyword evidence="2" id="KW-1133">Transmembrane helix</keyword>
<evidence type="ECO:0000313" key="3">
    <source>
        <dbReference type="EMBL" id="KAK4379135.1"/>
    </source>
</evidence>
<dbReference type="EMBL" id="JAVYJV010000001">
    <property type="protein sequence ID" value="KAK4379135.1"/>
    <property type="molecule type" value="Genomic_DNA"/>
</dbReference>
<feature type="compositionally biased region" description="Basic and acidic residues" evidence="1">
    <location>
        <begin position="73"/>
        <end position="89"/>
    </location>
</feature>
<protein>
    <submittedName>
        <fullName evidence="3">Uncharacterized protein</fullName>
    </submittedName>
</protein>
<dbReference type="Proteomes" id="UP001291623">
    <property type="component" value="Unassembled WGS sequence"/>
</dbReference>
<keyword evidence="4" id="KW-1185">Reference proteome</keyword>
<feature type="compositionally biased region" description="Polar residues" evidence="1">
    <location>
        <begin position="50"/>
        <end position="62"/>
    </location>
</feature>